<sequence length="199" mass="22932">MFVVDSGPSQAVRESPRRFFEVRQKRPRNADGGAYQLRLVANASQTLVLDELFAVVGKFFKKGFGIILEYETAERSGRLVLGAQLGQHKYQVVVEVRVFVELLELLLHIFLHGIIDRLGFFEQLDYLLQSFLLWLPFMTLHDKYKLARFDYCLQILKLVAIVLERESNFFLNAALLKFVAIRILFKATLSQIATGIMIF</sequence>
<protein>
    <submittedName>
        <fullName evidence="1">Uncharacterized protein</fullName>
    </submittedName>
</protein>
<proteinExistence type="predicted"/>
<dbReference type="AlphaFoldDB" id="A0A3M7SZF9"/>
<evidence type="ECO:0000313" key="1">
    <source>
        <dbReference type="EMBL" id="RNA41136.1"/>
    </source>
</evidence>
<accession>A0A3M7SZF9</accession>
<evidence type="ECO:0000313" key="2">
    <source>
        <dbReference type="Proteomes" id="UP000276133"/>
    </source>
</evidence>
<gene>
    <name evidence="1" type="ORF">BpHYR1_020870</name>
</gene>
<dbReference type="EMBL" id="REGN01000554">
    <property type="protein sequence ID" value="RNA41136.1"/>
    <property type="molecule type" value="Genomic_DNA"/>
</dbReference>
<reference evidence="1 2" key="1">
    <citation type="journal article" date="2018" name="Sci. Rep.">
        <title>Genomic signatures of local adaptation to the degree of environmental predictability in rotifers.</title>
        <authorList>
            <person name="Franch-Gras L."/>
            <person name="Hahn C."/>
            <person name="Garcia-Roger E.M."/>
            <person name="Carmona M.J."/>
            <person name="Serra M."/>
            <person name="Gomez A."/>
        </authorList>
    </citation>
    <scope>NUCLEOTIDE SEQUENCE [LARGE SCALE GENOMIC DNA]</scope>
    <source>
        <strain evidence="1">HYR1</strain>
    </source>
</reference>
<dbReference type="Proteomes" id="UP000276133">
    <property type="component" value="Unassembled WGS sequence"/>
</dbReference>
<name>A0A3M7SZF9_BRAPC</name>
<keyword evidence="2" id="KW-1185">Reference proteome</keyword>
<organism evidence="1 2">
    <name type="scientific">Brachionus plicatilis</name>
    <name type="common">Marine rotifer</name>
    <name type="synonym">Brachionus muelleri</name>
    <dbReference type="NCBI Taxonomy" id="10195"/>
    <lineage>
        <taxon>Eukaryota</taxon>
        <taxon>Metazoa</taxon>
        <taxon>Spiralia</taxon>
        <taxon>Gnathifera</taxon>
        <taxon>Rotifera</taxon>
        <taxon>Eurotatoria</taxon>
        <taxon>Monogononta</taxon>
        <taxon>Pseudotrocha</taxon>
        <taxon>Ploima</taxon>
        <taxon>Brachionidae</taxon>
        <taxon>Brachionus</taxon>
    </lineage>
</organism>
<comment type="caution">
    <text evidence="1">The sequence shown here is derived from an EMBL/GenBank/DDBJ whole genome shotgun (WGS) entry which is preliminary data.</text>
</comment>